<evidence type="ECO:0000256" key="1">
    <source>
        <dbReference type="SAM" id="MobiDB-lite"/>
    </source>
</evidence>
<dbReference type="RefSeq" id="WP_205122465.1">
    <property type="nucleotide sequence ID" value="NZ_JAFBCM010000001.1"/>
</dbReference>
<accession>A0ABV7Y6R3</accession>
<name>A0ABV7Y6R3_9ACTN</name>
<dbReference type="Gene3D" id="1.10.530.10">
    <property type="match status" value="1"/>
</dbReference>
<sequence length="233" mass="25745">MGPRFALPKLPSLDLGRKGLKPTLAAVTCASVGVAGVGVTAAVVATAKGQLAQDNTLLADQIKVPGPLTSATRARLADQKKQDDKSTTAAKASTAVTFEEPQAASGVASFDRTRIERQRAIDRASRDKERVFAEGTPKEIAKVLVIERGWSERQYNCLVPMWRRESNWNHLAENKSSGAYGIAQALPGRKMAKFGDDWRTNPVTQIKWGLWYIENRYGTPCGAWSFWQRNHWY</sequence>
<evidence type="ECO:0008006" key="4">
    <source>
        <dbReference type="Google" id="ProtNLM"/>
    </source>
</evidence>
<dbReference type="InterPro" id="IPR023346">
    <property type="entry name" value="Lysozyme-like_dom_sf"/>
</dbReference>
<dbReference type="Proteomes" id="UP001595699">
    <property type="component" value="Unassembled WGS sequence"/>
</dbReference>
<evidence type="ECO:0000313" key="2">
    <source>
        <dbReference type="EMBL" id="MFC3760492.1"/>
    </source>
</evidence>
<comment type="caution">
    <text evidence="2">The sequence shown here is derived from an EMBL/GenBank/DDBJ whole genome shotgun (WGS) entry which is preliminary data.</text>
</comment>
<protein>
    <recommendedName>
        <fullName evidence="4">Lytic transglycosylase domain-containing protein</fullName>
    </recommendedName>
</protein>
<dbReference type="EMBL" id="JBHRZH010000005">
    <property type="protein sequence ID" value="MFC3760492.1"/>
    <property type="molecule type" value="Genomic_DNA"/>
</dbReference>
<gene>
    <name evidence="2" type="ORF">ACFOUW_06560</name>
</gene>
<feature type="compositionally biased region" description="Basic and acidic residues" evidence="1">
    <location>
        <begin position="75"/>
        <end position="86"/>
    </location>
</feature>
<proteinExistence type="predicted"/>
<keyword evidence="3" id="KW-1185">Reference proteome</keyword>
<evidence type="ECO:0000313" key="3">
    <source>
        <dbReference type="Proteomes" id="UP001595699"/>
    </source>
</evidence>
<organism evidence="2 3">
    <name type="scientific">Tenggerimyces flavus</name>
    <dbReference type="NCBI Taxonomy" id="1708749"/>
    <lineage>
        <taxon>Bacteria</taxon>
        <taxon>Bacillati</taxon>
        <taxon>Actinomycetota</taxon>
        <taxon>Actinomycetes</taxon>
        <taxon>Propionibacteriales</taxon>
        <taxon>Nocardioidaceae</taxon>
        <taxon>Tenggerimyces</taxon>
    </lineage>
</organism>
<feature type="region of interest" description="Disordered" evidence="1">
    <location>
        <begin position="73"/>
        <end position="92"/>
    </location>
</feature>
<dbReference type="SUPFAM" id="SSF53955">
    <property type="entry name" value="Lysozyme-like"/>
    <property type="match status" value="1"/>
</dbReference>
<reference evidence="3" key="1">
    <citation type="journal article" date="2019" name="Int. J. Syst. Evol. Microbiol.">
        <title>The Global Catalogue of Microorganisms (GCM) 10K type strain sequencing project: providing services to taxonomists for standard genome sequencing and annotation.</title>
        <authorList>
            <consortium name="The Broad Institute Genomics Platform"/>
            <consortium name="The Broad Institute Genome Sequencing Center for Infectious Disease"/>
            <person name="Wu L."/>
            <person name="Ma J."/>
        </authorList>
    </citation>
    <scope>NUCLEOTIDE SEQUENCE [LARGE SCALE GENOMIC DNA]</scope>
    <source>
        <strain evidence="3">CGMCC 4.7241</strain>
    </source>
</reference>